<dbReference type="AlphaFoldDB" id="A0A4Y8Q4N2"/>
<reference evidence="2 3" key="1">
    <citation type="submission" date="2017-03" db="EMBL/GenBank/DDBJ databases">
        <title>Isolation of Levoglucosan Utilizing Bacteria.</title>
        <authorList>
            <person name="Arya A.S."/>
        </authorList>
    </citation>
    <scope>NUCLEOTIDE SEQUENCE [LARGE SCALE GENOMIC DNA]</scope>
    <source>
        <strain evidence="2 3">MEC069</strain>
    </source>
</reference>
<dbReference type="OrthoDB" id="2657515at2"/>
<accession>A0A4Y8Q4N2</accession>
<keyword evidence="3" id="KW-1185">Reference proteome</keyword>
<comment type="caution">
    <text evidence="2">The sequence shown here is derived from an EMBL/GenBank/DDBJ whole genome shotgun (WGS) entry which is preliminary data.</text>
</comment>
<evidence type="ECO:0000313" key="3">
    <source>
        <dbReference type="Proteomes" id="UP000298246"/>
    </source>
</evidence>
<feature type="domain" description="DUF4340" evidence="1">
    <location>
        <begin position="66"/>
        <end position="245"/>
    </location>
</feature>
<dbReference type="Proteomes" id="UP000298246">
    <property type="component" value="Unassembled WGS sequence"/>
</dbReference>
<dbReference type="RefSeq" id="WP_134751842.1">
    <property type="nucleotide sequence ID" value="NZ_MYFO02000011.1"/>
</dbReference>
<evidence type="ECO:0000313" key="2">
    <source>
        <dbReference type="EMBL" id="TFE88997.1"/>
    </source>
</evidence>
<organism evidence="2 3">
    <name type="scientific">Paenibacillus athensensis</name>
    <dbReference type="NCBI Taxonomy" id="1967502"/>
    <lineage>
        <taxon>Bacteria</taxon>
        <taxon>Bacillati</taxon>
        <taxon>Bacillota</taxon>
        <taxon>Bacilli</taxon>
        <taxon>Bacillales</taxon>
        <taxon>Paenibacillaceae</taxon>
        <taxon>Paenibacillus</taxon>
    </lineage>
</organism>
<name>A0A4Y8Q4N2_9BACL</name>
<evidence type="ECO:0000259" key="1">
    <source>
        <dbReference type="Pfam" id="PF14238"/>
    </source>
</evidence>
<dbReference type="EMBL" id="MYFO01000008">
    <property type="protein sequence ID" value="TFE88997.1"/>
    <property type="molecule type" value="Genomic_DNA"/>
</dbReference>
<gene>
    <name evidence="2" type="ORF">B5M42_08800</name>
</gene>
<protein>
    <recommendedName>
        <fullName evidence="1">DUF4340 domain-containing protein</fullName>
    </recommendedName>
</protein>
<sequence>MKRLWPTLLLVLVCAGGFWFASSKNFFREAEPKPQAFVTVKAEEVQSLSVESADNQVALQRKDSGWEMTKPGPAPVSANQAESWISSLGLVTQEKLVEEHPANLATYGLDKPLQTYRITLKDGTSKALLVGQPLPIQGYSYAKLEDAPGVYQVSDQSLGLLNHTPVDFIDAQPIAFDADKVQSAKLVWKGQTWLLTKSEKDKPAADAKWKLGDKELTGADASGLLNGLTFLRTSQLTKSVAEAPTAGGELSLEVTLDDNGSAKTQQYEGKLSDTLVWLSQQGGAWAYALTSEDVQKTADDFAAKSK</sequence>
<proteinExistence type="predicted"/>
<dbReference type="InterPro" id="IPR025641">
    <property type="entry name" value="DUF4340"/>
</dbReference>
<dbReference type="Pfam" id="PF14238">
    <property type="entry name" value="DUF4340"/>
    <property type="match status" value="1"/>
</dbReference>